<gene>
    <name evidence="2" type="ORF">GXW71_27770</name>
</gene>
<dbReference type="Pfam" id="PF07811">
    <property type="entry name" value="TadE"/>
    <property type="match status" value="1"/>
</dbReference>
<dbReference type="InterPro" id="IPR012495">
    <property type="entry name" value="TadE-like_dom"/>
</dbReference>
<dbReference type="EMBL" id="JAAGBB010000050">
    <property type="protein sequence ID" value="MBR0668184.1"/>
    <property type="molecule type" value="Genomic_DNA"/>
</dbReference>
<protein>
    <recommendedName>
        <fullName evidence="1">TadE-like domain-containing protein</fullName>
    </recommendedName>
</protein>
<evidence type="ECO:0000313" key="3">
    <source>
        <dbReference type="Proteomes" id="UP001196870"/>
    </source>
</evidence>
<proteinExistence type="predicted"/>
<keyword evidence="3" id="KW-1185">Reference proteome</keyword>
<organism evidence="2 3">
    <name type="scientific">Plastoroseomonas hellenica</name>
    <dbReference type="NCBI Taxonomy" id="2687306"/>
    <lineage>
        <taxon>Bacteria</taxon>
        <taxon>Pseudomonadati</taxon>
        <taxon>Pseudomonadota</taxon>
        <taxon>Alphaproteobacteria</taxon>
        <taxon>Acetobacterales</taxon>
        <taxon>Acetobacteraceae</taxon>
        <taxon>Plastoroseomonas</taxon>
    </lineage>
</organism>
<comment type="caution">
    <text evidence="2">The sequence shown here is derived from an EMBL/GenBank/DDBJ whole genome shotgun (WGS) entry which is preliminary data.</text>
</comment>
<dbReference type="Proteomes" id="UP001196870">
    <property type="component" value="Unassembled WGS sequence"/>
</dbReference>
<name>A0ABS5F6M1_9PROT</name>
<evidence type="ECO:0000313" key="2">
    <source>
        <dbReference type="EMBL" id="MBR0668184.1"/>
    </source>
</evidence>
<accession>A0ABS5F6M1</accession>
<feature type="domain" description="TadE-like" evidence="1">
    <location>
        <begin position="2"/>
        <end position="39"/>
    </location>
</feature>
<sequence>MEFAFIAPVLILLLLGILAFGFQLAANIAATQAASEGARAAAAGLTNAERQTFARNAALAVLSSYGGLAAPPRGTVPTPVVNTETVTVTVNISLAGYGISALPLVGSVLPLPTTATATVTTRIGSF</sequence>
<dbReference type="RefSeq" id="WP_211855961.1">
    <property type="nucleotide sequence ID" value="NZ_JAAGBB010000050.1"/>
</dbReference>
<reference evidence="3" key="1">
    <citation type="journal article" date="2021" name="Syst. Appl. Microbiol.">
        <title>Roseomonas hellenica sp. nov., isolated from roots of wild-growing Alkanna tinctoria.</title>
        <authorList>
            <person name="Rat A."/>
            <person name="Naranjo H.D."/>
            <person name="Lebbe L."/>
            <person name="Cnockaert M."/>
            <person name="Krigas N."/>
            <person name="Grigoriadou K."/>
            <person name="Maloupa E."/>
            <person name="Willems A."/>
        </authorList>
    </citation>
    <scope>NUCLEOTIDE SEQUENCE [LARGE SCALE GENOMIC DNA]</scope>
    <source>
        <strain evidence="3">LMG 31523</strain>
    </source>
</reference>
<evidence type="ECO:0000259" key="1">
    <source>
        <dbReference type="Pfam" id="PF07811"/>
    </source>
</evidence>